<evidence type="ECO:0000256" key="2">
    <source>
        <dbReference type="PROSITE-ProRule" id="PRU00117"/>
    </source>
</evidence>
<sequence length="567" mass="65109">MEKRQHNQKKSTSGRRRRTTYDDLKSNVDEQVGEQFVPVPKHLIGRVIGKKGSTIKQIRMQSGARITTQDRADAGQHVGFMVYGTQEQINCAVKLINEQLPVMKTTTSDRRHASPGQLVNIPSQFQKVVNGPGGDNLRNVSTVSGAEVTAVDAGRKLYVTGDNKKVQHAEYLLRSKVAAYRFKAQRICVYIDERNLPEDGELKLSLVEGNARAVLPRAQLQYRLKPAYGYELPCQGASKLNQESSYDDSLKERALLSLREIKKEIDARSFHKADMWCHFGTVIIRDPDEAEVENTWSIDEILKKVQSTSTRRNEWRVAFKEGVNISERVIQDTFGQQDEQDYIARYDLSYLTPRSQPIRCKVWVARRGIGKKLDEIPIPFSDVKNIVEELRFEDELTRSRCRGWLVLQSKKFLQADIIFPGCNIDCRVSIRALTEDAFLEANGVHEREATTLLSKYLSKLKFTDAQGLVLPREKLPQGYLFNHRRCSKRTRYTPRPGFSMIVSREVTWISDGNEEETRNTTDIHLHCDEWDEALSGEDWEPEMIVAKLPEFLNFVRDVQDFISFNYK</sequence>
<keyword evidence="1" id="KW-0677">Repeat</keyword>
<protein>
    <recommendedName>
        <fullName evidence="4">K Homology domain-containing protein</fullName>
    </recommendedName>
</protein>
<dbReference type="Gene3D" id="3.30.310.210">
    <property type="match status" value="1"/>
</dbReference>
<feature type="domain" description="K Homology" evidence="4">
    <location>
        <begin position="113"/>
        <end position="178"/>
    </location>
</feature>
<dbReference type="InterPro" id="IPR004088">
    <property type="entry name" value="KH_dom_type_1"/>
</dbReference>
<evidence type="ECO:0000313" key="6">
    <source>
        <dbReference type="Proteomes" id="UP001159405"/>
    </source>
</evidence>
<keyword evidence="2" id="KW-0694">RNA-binding</keyword>
<keyword evidence="6" id="KW-1185">Reference proteome</keyword>
<dbReference type="SMART" id="SM00322">
    <property type="entry name" value="KH"/>
    <property type="match status" value="2"/>
</dbReference>
<evidence type="ECO:0000259" key="4">
    <source>
        <dbReference type="SMART" id="SM00322"/>
    </source>
</evidence>
<dbReference type="PANTHER" id="PTHR10288">
    <property type="entry name" value="KH DOMAIN CONTAINING RNA BINDING PROTEIN"/>
    <property type="match status" value="1"/>
</dbReference>
<evidence type="ECO:0000313" key="5">
    <source>
        <dbReference type="EMBL" id="CAH3130446.1"/>
    </source>
</evidence>
<feature type="domain" description="K Homology" evidence="4">
    <location>
        <begin position="31"/>
        <end position="101"/>
    </location>
</feature>
<dbReference type="CDD" id="cd00105">
    <property type="entry name" value="KH-I"/>
    <property type="match status" value="1"/>
</dbReference>
<reference evidence="5 6" key="1">
    <citation type="submission" date="2022-05" db="EMBL/GenBank/DDBJ databases">
        <authorList>
            <consortium name="Genoscope - CEA"/>
            <person name="William W."/>
        </authorList>
    </citation>
    <scope>NUCLEOTIDE SEQUENCE [LARGE SCALE GENOMIC DNA]</scope>
</reference>
<dbReference type="PROSITE" id="PS50084">
    <property type="entry name" value="KH_TYPE_1"/>
    <property type="match status" value="2"/>
</dbReference>
<accession>A0ABN8P1Q2</accession>
<gene>
    <name evidence="5" type="ORF">PLOB_00034672</name>
</gene>
<feature type="region of interest" description="Disordered" evidence="3">
    <location>
        <begin position="1"/>
        <end position="26"/>
    </location>
</feature>
<name>A0ABN8P1Q2_9CNID</name>
<comment type="caution">
    <text evidence="5">The sequence shown here is derived from an EMBL/GenBank/DDBJ whole genome shotgun (WGS) entry which is preliminary data.</text>
</comment>
<evidence type="ECO:0000256" key="3">
    <source>
        <dbReference type="SAM" id="MobiDB-lite"/>
    </source>
</evidence>
<feature type="compositionally biased region" description="Basic residues" evidence="3">
    <location>
        <begin position="1"/>
        <end position="18"/>
    </location>
</feature>
<dbReference type="InterPro" id="IPR036612">
    <property type="entry name" value="KH_dom_type_1_sf"/>
</dbReference>
<organism evidence="5 6">
    <name type="scientific">Porites lobata</name>
    <dbReference type="NCBI Taxonomy" id="104759"/>
    <lineage>
        <taxon>Eukaryota</taxon>
        <taxon>Metazoa</taxon>
        <taxon>Cnidaria</taxon>
        <taxon>Anthozoa</taxon>
        <taxon>Hexacorallia</taxon>
        <taxon>Scleractinia</taxon>
        <taxon>Fungiina</taxon>
        <taxon>Poritidae</taxon>
        <taxon>Porites</taxon>
    </lineage>
</organism>
<proteinExistence type="predicted"/>
<dbReference type="SUPFAM" id="SSF54791">
    <property type="entry name" value="Eukaryotic type KH-domain (KH-domain type I)"/>
    <property type="match status" value="2"/>
</dbReference>
<dbReference type="Pfam" id="PF00013">
    <property type="entry name" value="KH_1"/>
    <property type="match status" value="2"/>
</dbReference>
<evidence type="ECO:0000256" key="1">
    <source>
        <dbReference type="ARBA" id="ARBA00022737"/>
    </source>
</evidence>
<dbReference type="InterPro" id="IPR004087">
    <property type="entry name" value="KH_dom"/>
</dbReference>
<dbReference type="Proteomes" id="UP001159405">
    <property type="component" value="Unassembled WGS sequence"/>
</dbReference>
<dbReference type="EMBL" id="CALNXK010000048">
    <property type="protein sequence ID" value="CAH3130446.1"/>
    <property type="molecule type" value="Genomic_DNA"/>
</dbReference>